<feature type="region of interest" description="Disordered" evidence="2">
    <location>
        <begin position="348"/>
        <end position="441"/>
    </location>
</feature>
<feature type="compositionally biased region" description="Polar residues" evidence="2">
    <location>
        <begin position="390"/>
        <end position="430"/>
    </location>
</feature>
<dbReference type="AlphaFoldDB" id="A0A5N6RWG7"/>
<dbReference type="Proteomes" id="UP000327013">
    <property type="component" value="Chromosome 8"/>
</dbReference>
<feature type="region of interest" description="Disordered" evidence="2">
    <location>
        <begin position="302"/>
        <end position="327"/>
    </location>
</feature>
<feature type="compositionally biased region" description="Basic and acidic residues" evidence="2">
    <location>
        <begin position="305"/>
        <end position="320"/>
    </location>
</feature>
<feature type="region of interest" description="Disordered" evidence="2">
    <location>
        <begin position="552"/>
        <end position="657"/>
    </location>
</feature>
<feature type="compositionally biased region" description="Low complexity" evidence="2">
    <location>
        <begin position="71"/>
        <end position="82"/>
    </location>
</feature>
<feature type="compositionally biased region" description="Polar residues" evidence="2">
    <location>
        <begin position="22"/>
        <end position="50"/>
    </location>
</feature>
<accession>A0A5N6RWG7</accession>
<feature type="compositionally biased region" description="Basic and acidic residues" evidence="2">
    <location>
        <begin position="607"/>
        <end position="617"/>
    </location>
</feature>
<evidence type="ECO:0000256" key="2">
    <source>
        <dbReference type="SAM" id="MobiDB-lite"/>
    </source>
</evidence>
<protein>
    <recommendedName>
        <fullName evidence="3">Glabrous enhancer-binding protein-like DBD domain-containing protein</fullName>
    </recommendedName>
</protein>
<feature type="region of interest" description="Disordered" evidence="2">
    <location>
        <begin position="208"/>
        <end position="233"/>
    </location>
</feature>
<feature type="domain" description="Glabrous enhancer-binding protein-like DBD" evidence="3">
    <location>
        <begin position="448"/>
        <end position="541"/>
    </location>
</feature>
<evidence type="ECO:0000313" key="5">
    <source>
        <dbReference type="Proteomes" id="UP000327013"/>
    </source>
</evidence>
<feature type="compositionally biased region" description="Low complexity" evidence="2">
    <location>
        <begin position="354"/>
        <end position="363"/>
    </location>
</feature>
<proteinExistence type="inferred from homology"/>
<reference evidence="4 5" key="1">
    <citation type="submission" date="2019-06" db="EMBL/GenBank/DDBJ databases">
        <title>A chromosomal-level reference genome of Carpinus fangiana (Coryloideae, Betulaceae).</title>
        <authorList>
            <person name="Yang X."/>
            <person name="Wang Z."/>
            <person name="Zhang L."/>
            <person name="Hao G."/>
            <person name="Liu J."/>
            <person name="Yang Y."/>
        </authorList>
    </citation>
    <scope>NUCLEOTIDE SEQUENCE [LARGE SCALE GENOMIC DNA]</scope>
    <source>
        <strain evidence="4">Cfa_2016G</strain>
        <tissue evidence="4">Leaf</tissue>
    </source>
</reference>
<name>A0A5N6RWG7_9ROSI</name>
<keyword evidence="5" id="KW-1185">Reference proteome</keyword>
<organism evidence="4 5">
    <name type="scientific">Carpinus fangiana</name>
    <dbReference type="NCBI Taxonomy" id="176857"/>
    <lineage>
        <taxon>Eukaryota</taxon>
        <taxon>Viridiplantae</taxon>
        <taxon>Streptophyta</taxon>
        <taxon>Embryophyta</taxon>
        <taxon>Tracheophyta</taxon>
        <taxon>Spermatophyta</taxon>
        <taxon>Magnoliopsida</taxon>
        <taxon>eudicotyledons</taxon>
        <taxon>Gunneridae</taxon>
        <taxon>Pentapetalae</taxon>
        <taxon>rosids</taxon>
        <taxon>fabids</taxon>
        <taxon>Fagales</taxon>
        <taxon>Betulaceae</taxon>
        <taxon>Carpinus</taxon>
    </lineage>
</organism>
<comment type="similarity">
    <text evidence="1">Belongs to the GeBP family.</text>
</comment>
<dbReference type="EMBL" id="CM017328">
    <property type="protein sequence ID" value="KAE8125660.1"/>
    <property type="molecule type" value="Genomic_DNA"/>
</dbReference>
<evidence type="ECO:0000259" key="3">
    <source>
        <dbReference type="Pfam" id="PF04504"/>
    </source>
</evidence>
<evidence type="ECO:0000313" key="4">
    <source>
        <dbReference type="EMBL" id="KAE8125660.1"/>
    </source>
</evidence>
<feature type="domain" description="Glabrous enhancer-binding protein-like DBD" evidence="3">
    <location>
        <begin position="953"/>
        <end position="1045"/>
    </location>
</feature>
<sequence length="1061" mass="119750">MSEQRRRRRYICENEEDEETKVTTPRPSSAGKASTARNSGMSRSAASQEKGSGRQAALPFHASLPNKESRTSNLSSSSATLAKRPAKLKPKFQNSPSSAGKASTARNSGMSRSAASQEKGSGRQAALPFHASLPNKESRTSNLSSSSAKLAKRPAKLKPMFQNKKKKKDDGDHFKIIGTSGLSLASSSAKADTVLPLKKRISFRRNEPNKEELTLPHAASKSVHSQEKCRGEEDKRKVVYHEGNLFSWGSCLKKQKFQMGQKERNSAMNPPAALQETGSLTQVARPSLDRLLDEKLLDISSAMPAKHENPRNEPNEKETLPHAASKSVADERKLVNLKCFSLKKRSLVGIRQPSSSSSSSSSSPWRQLLSKKMERKVVTPLRSSAGEACTTRSRNSAMNPHPRATSQENGSSTQVARRPSLDSSARNSAMNPPADENPINEPIGDFVERVWTDVDTEIRFLNSIIDYHKMKGEYPFHNLEALDDFTENWLRVDVPEYEQLIHVVRKMRRKYLSTMARRGPTGYFADTRVQTAFDLAFILWGDRSDKRYWPSLPYTAPHRDDASGTTSSRRRIYSDDEGNYKTPLPSSGGGASTARNSAMMGPPAASQKKDSGREAARPFHASNTSPRFKLKLKNLNNKKKMEDKVDGRSGEGAENHNLIIDKCSSSLTQVARPSLPKLHDEEAKADISSATPAKRPPKIRSYCGGEDENPKNYEQNESFTQRVLRDVYTEIGLLNAVIDYYATNGMYPFHDHIPLHYFITDWLQVDIPEEKLIVLVKMLRKKYLSNMVRKGATTVDFADSRDQIAFNLAHKIWGGGSNEEYWKCLKLKLSEYLKLQSLMFRQTLCSYWVQKSLKHCLLAIRFRYKHPLRSPFSLSLFLLCGVNVLAREEEEHGETTPRPSFSWKSFTARTSAMMSPRPAAKRPRQKSLCLSITINDKKMEDKVEEPNEGTYIQRVWTDVDVEIGLLNGIIDYNTRNGRYPFCHFDCFDDFIANWLQVDVPKHRLIDVVRKLRKKYLTNMVRKGSTVDFADPRDQIAFNLANKIWGTAQGNDEDWKAMKFEW</sequence>
<feature type="compositionally biased region" description="Polar residues" evidence="2">
    <location>
        <begin position="92"/>
        <end position="119"/>
    </location>
</feature>
<feature type="compositionally biased region" description="Low complexity" evidence="2">
    <location>
        <begin position="176"/>
        <end position="189"/>
    </location>
</feature>
<dbReference type="Pfam" id="PF04504">
    <property type="entry name" value="GeBP-like_DBD"/>
    <property type="match status" value="3"/>
</dbReference>
<feature type="domain" description="Glabrous enhancer-binding protein-like DBD" evidence="3">
    <location>
        <begin position="730"/>
        <end position="814"/>
    </location>
</feature>
<feature type="compositionally biased region" description="Basic and acidic residues" evidence="2">
    <location>
        <begin position="639"/>
        <end position="654"/>
    </location>
</feature>
<feature type="compositionally biased region" description="Basic residues" evidence="2">
    <location>
        <begin position="628"/>
        <end position="638"/>
    </location>
</feature>
<evidence type="ECO:0000256" key="1">
    <source>
        <dbReference type="ARBA" id="ARBA00010820"/>
    </source>
</evidence>
<dbReference type="InterPro" id="IPR053932">
    <property type="entry name" value="GeBP-like_DBD"/>
</dbReference>
<feature type="region of interest" description="Disordered" evidence="2">
    <location>
        <begin position="671"/>
        <end position="715"/>
    </location>
</feature>
<gene>
    <name evidence="4" type="ORF">FH972_020439</name>
</gene>
<feature type="compositionally biased region" description="Basic and acidic residues" evidence="2">
    <location>
        <begin position="224"/>
        <end position="233"/>
    </location>
</feature>
<feature type="region of interest" description="Disordered" evidence="2">
    <location>
        <begin position="1"/>
        <end position="191"/>
    </location>
</feature>